<dbReference type="Proteomes" id="UP001145114">
    <property type="component" value="Unassembled WGS sequence"/>
</dbReference>
<evidence type="ECO:0000313" key="2">
    <source>
        <dbReference type="Proteomes" id="UP001145114"/>
    </source>
</evidence>
<name>A0ACC1HH35_9FUNG</name>
<accession>A0ACC1HH35</accession>
<gene>
    <name evidence="1" type="primary">bzz1_1</name>
    <name evidence="1" type="ORF">EV182_001480</name>
</gene>
<sequence length="303" mass="34793">MFGSQLTPQEVGSVNGHVEAGSELFKLLRGIIEQRVQIEQEYGKKLEALVKKSKTDLQKLSEDHQLARDLDLDFVRQSDYSVIDREEPLVPPSVADHIPTVVQALGVWLKQMWDEAQNRRLLAADFKSEIADKAVLNSKFLDGLRDENIKCYRTMLSKRDAAYERKDKARGEYETIKGDLEKSKDKQLRAENEKKQSQYQRKAESQASQRDRMKNDYILSVRMANAVKHCTEGQAFPMIMDNMYNINRAQINNLQALMLNAARRQAELGQYLGTRLEEMMQCLGAVRAEHDIQAWINERISSG</sequence>
<reference evidence="1" key="1">
    <citation type="submission" date="2022-06" db="EMBL/GenBank/DDBJ databases">
        <title>Phylogenomic reconstructions and comparative analyses of Kickxellomycotina fungi.</title>
        <authorList>
            <person name="Reynolds N.K."/>
            <person name="Stajich J.E."/>
            <person name="Barry K."/>
            <person name="Grigoriev I.V."/>
            <person name="Crous P."/>
            <person name="Smith M.E."/>
        </authorList>
    </citation>
    <scope>NUCLEOTIDE SEQUENCE</scope>
    <source>
        <strain evidence="1">RSA 2271</strain>
    </source>
</reference>
<dbReference type="EMBL" id="JAMZIH010005359">
    <property type="protein sequence ID" value="KAJ1675330.1"/>
    <property type="molecule type" value="Genomic_DNA"/>
</dbReference>
<evidence type="ECO:0000313" key="1">
    <source>
        <dbReference type="EMBL" id="KAJ1675330.1"/>
    </source>
</evidence>
<comment type="caution">
    <text evidence="1">The sequence shown here is derived from an EMBL/GenBank/DDBJ whole genome shotgun (WGS) entry which is preliminary data.</text>
</comment>
<protein>
    <submittedName>
        <fullName evidence="1">Protein BZZ1</fullName>
    </submittedName>
</protein>
<organism evidence="1 2">
    <name type="scientific">Spiromyces aspiralis</name>
    <dbReference type="NCBI Taxonomy" id="68401"/>
    <lineage>
        <taxon>Eukaryota</taxon>
        <taxon>Fungi</taxon>
        <taxon>Fungi incertae sedis</taxon>
        <taxon>Zoopagomycota</taxon>
        <taxon>Kickxellomycotina</taxon>
        <taxon>Kickxellomycetes</taxon>
        <taxon>Kickxellales</taxon>
        <taxon>Kickxellaceae</taxon>
        <taxon>Spiromyces</taxon>
    </lineage>
</organism>
<keyword evidence="2" id="KW-1185">Reference proteome</keyword>
<feature type="non-terminal residue" evidence="1">
    <location>
        <position position="303"/>
    </location>
</feature>
<proteinExistence type="predicted"/>